<sequence length="477" mass="54011">MKRLIERSRSVGEVLRWVTQNPGKVSASHYPIALHKLGQLLQQQPGPPMGAGDSRGPAGQVLEQPEFHVLCQAIVSGCAKFDNFSIVNCLYAAAALGLPGESPLVRVLEDESRSRLGRFNQKDVSMVFSSEANNKALEAIFSSQLFYENRQERFIRSMAEWLPRKAENLTPYTMALIAKYVARHRLREPRLLDTIANFLLKRGEQLDSKVIQKLVFPFSRMNYRPSNHGELFPKLEAILEQKAGSSPLATVNILMSMFQLSHFPQTVLHQVFSPGFITNVMSSPYALIVRRYLSLLDAAVELEFREYRGPRLDPRYRVLMFEHALTADEANRKYSYKGLVAEALRQLVGEECYRQDEVLPPGYCTDFLLWINRSGTVLPLSRIPAASRAPPATSPVTMSLRSSVLALTSDLQDFAPVVLSVNDKWHYCQNSDILVGSRAMRDRHLRLLGYCLVQLPYTELEKVSGIEEAKHYLRQKL</sequence>
<dbReference type="GO" id="GO:0016301">
    <property type="term" value="F:kinase activity"/>
    <property type="evidence" value="ECO:0007669"/>
    <property type="project" value="UniProtKB-KW"/>
</dbReference>
<reference evidence="4" key="1">
    <citation type="submission" date="2019-09" db="EMBL/GenBank/DDBJ databases">
        <title>Bird 10,000 Genomes (B10K) Project - Family phase.</title>
        <authorList>
            <person name="Zhang G."/>
        </authorList>
    </citation>
    <scope>NUCLEOTIDE SEQUENCE</scope>
    <source>
        <strain evidence="4">B10K-DU-001-63</strain>
        <tissue evidence="4">Muscle</tissue>
    </source>
</reference>
<dbReference type="Pfam" id="PF06743">
    <property type="entry name" value="FAST_1"/>
    <property type="match status" value="1"/>
</dbReference>
<dbReference type="GO" id="GO:0035770">
    <property type="term" value="C:ribonucleoprotein granule"/>
    <property type="evidence" value="ECO:0007669"/>
    <property type="project" value="TreeGrafter"/>
</dbReference>
<keyword evidence="5" id="KW-1185">Reference proteome</keyword>
<feature type="domain" description="RAP" evidence="3">
    <location>
        <begin position="417"/>
        <end position="475"/>
    </location>
</feature>
<dbReference type="InterPro" id="IPR013579">
    <property type="entry name" value="FAST_2"/>
</dbReference>
<evidence type="ECO:0000313" key="5">
    <source>
        <dbReference type="Proteomes" id="UP000660704"/>
    </source>
</evidence>
<dbReference type="PROSITE" id="PS51286">
    <property type="entry name" value="RAP"/>
    <property type="match status" value="1"/>
</dbReference>
<organism evidence="4 5">
    <name type="scientific">Donacobius atricapilla</name>
    <dbReference type="NCBI Taxonomy" id="237420"/>
    <lineage>
        <taxon>Eukaryota</taxon>
        <taxon>Metazoa</taxon>
        <taxon>Chordata</taxon>
        <taxon>Craniata</taxon>
        <taxon>Vertebrata</taxon>
        <taxon>Euteleostomi</taxon>
        <taxon>Archelosauria</taxon>
        <taxon>Archosauria</taxon>
        <taxon>Dinosauria</taxon>
        <taxon>Saurischia</taxon>
        <taxon>Theropoda</taxon>
        <taxon>Coelurosauria</taxon>
        <taxon>Aves</taxon>
        <taxon>Neognathae</taxon>
        <taxon>Neoaves</taxon>
        <taxon>Telluraves</taxon>
        <taxon>Australaves</taxon>
        <taxon>Passeriformes</taxon>
        <taxon>Mimidae</taxon>
        <taxon>Donacobius</taxon>
    </lineage>
</organism>
<keyword evidence="2" id="KW-0496">Mitochondrion</keyword>
<dbReference type="EMBL" id="WBMY01004373">
    <property type="protein sequence ID" value="NXB72313.1"/>
    <property type="molecule type" value="Genomic_DNA"/>
</dbReference>
<evidence type="ECO:0000313" key="4">
    <source>
        <dbReference type="EMBL" id="NXB72313.1"/>
    </source>
</evidence>
<gene>
    <name evidence="4" type="primary">Fastk</name>
    <name evidence="4" type="ORF">DONATR_R10518</name>
</gene>
<dbReference type="Pfam" id="PF08368">
    <property type="entry name" value="FAST_2"/>
    <property type="match status" value="1"/>
</dbReference>
<feature type="non-terminal residue" evidence="4">
    <location>
        <position position="1"/>
    </location>
</feature>
<dbReference type="PANTHER" id="PTHR21228:SF4">
    <property type="entry name" value="FAS-ACTIVATED SERINE_THREONINE KINASE"/>
    <property type="match status" value="1"/>
</dbReference>
<dbReference type="GO" id="GO:0003723">
    <property type="term" value="F:RNA binding"/>
    <property type="evidence" value="ECO:0007669"/>
    <property type="project" value="TreeGrafter"/>
</dbReference>
<keyword evidence="4" id="KW-0418">Kinase</keyword>
<feature type="non-terminal residue" evidence="4">
    <location>
        <position position="477"/>
    </location>
</feature>
<dbReference type="AlphaFoldDB" id="A0A851IYP1"/>
<dbReference type="GO" id="GO:0044528">
    <property type="term" value="P:regulation of mitochondrial mRNA stability"/>
    <property type="evidence" value="ECO:0007669"/>
    <property type="project" value="InterPro"/>
</dbReference>
<dbReference type="InterPro" id="IPR050870">
    <property type="entry name" value="FAST_kinase"/>
</dbReference>
<protein>
    <submittedName>
        <fullName evidence="4">FASTK kinase</fullName>
    </submittedName>
</protein>
<dbReference type="InterPro" id="IPR013584">
    <property type="entry name" value="RAP"/>
</dbReference>
<comment type="caution">
    <text evidence="4">The sequence shown here is derived from an EMBL/GenBank/DDBJ whole genome shotgun (WGS) entry which is preliminary data.</text>
</comment>
<evidence type="ECO:0000259" key="3">
    <source>
        <dbReference type="PROSITE" id="PS51286"/>
    </source>
</evidence>
<dbReference type="SMART" id="SM00952">
    <property type="entry name" value="RAP"/>
    <property type="match status" value="1"/>
</dbReference>
<dbReference type="Pfam" id="PF08373">
    <property type="entry name" value="RAP"/>
    <property type="match status" value="1"/>
</dbReference>
<dbReference type="GO" id="GO:0000963">
    <property type="term" value="P:mitochondrial RNA processing"/>
    <property type="evidence" value="ECO:0007669"/>
    <property type="project" value="TreeGrafter"/>
</dbReference>
<comment type="subcellular location">
    <subcellularLocation>
        <location evidence="1">Mitochondrion</location>
    </subcellularLocation>
</comment>
<evidence type="ECO:0000256" key="1">
    <source>
        <dbReference type="ARBA" id="ARBA00004173"/>
    </source>
</evidence>
<dbReference type="PANTHER" id="PTHR21228">
    <property type="entry name" value="FAST LEU-RICH DOMAIN-CONTAINING"/>
    <property type="match status" value="1"/>
</dbReference>
<keyword evidence="4" id="KW-0808">Transferase</keyword>
<dbReference type="InterPro" id="IPR010622">
    <property type="entry name" value="FAST_Leu-rich"/>
</dbReference>
<dbReference type="Proteomes" id="UP000660704">
    <property type="component" value="Unassembled WGS sequence"/>
</dbReference>
<evidence type="ECO:0000256" key="2">
    <source>
        <dbReference type="ARBA" id="ARBA00023128"/>
    </source>
</evidence>
<accession>A0A851IYP1</accession>
<name>A0A851IYP1_9PASS</name>
<proteinExistence type="predicted"/>
<dbReference type="GO" id="GO:0005759">
    <property type="term" value="C:mitochondrial matrix"/>
    <property type="evidence" value="ECO:0007669"/>
    <property type="project" value="TreeGrafter"/>
</dbReference>